<feature type="domain" description="Glycosyl transferase family 25" evidence="1">
    <location>
        <begin position="1"/>
        <end position="180"/>
    </location>
</feature>
<dbReference type="GO" id="GO:0016740">
    <property type="term" value="F:transferase activity"/>
    <property type="evidence" value="ECO:0007669"/>
    <property type="project" value="UniProtKB-KW"/>
</dbReference>
<dbReference type="RefSeq" id="WP_050516573.1">
    <property type="nucleotide sequence ID" value="NZ_CABWJR010000001.1"/>
</dbReference>
<reference evidence="2" key="2">
    <citation type="journal article" date="2016" name="PLoS ONE">
        <title>Comparison of O-Antigen Gene Clusters of All O-Serogroups of Escherichia coli and Proposal for Adopting a New Nomenclature for O-Typing.</title>
        <authorList>
            <person name="DebRoy C."/>
            <person name="Fratamico P.M."/>
            <person name="Yan X."/>
            <person name="Baranzoni G."/>
            <person name="Liu Y."/>
            <person name="Needleman D.S."/>
            <person name="Tebbs R."/>
            <person name="O'Connell C.D."/>
            <person name="Allred A."/>
            <person name="Swimley M."/>
            <person name="Mwangi M."/>
            <person name="Kapur V."/>
            <person name="Raygoza Garay J.A."/>
            <person name="Roberts E.L."/>
            <person name="Katani R."/>
        </authorList>
    </citation>
    <scope>NUCLEOTIDE SEQUENCE</scope>
    <source>
        <strain evidence="2">E 40</strain>
    </source>
</reference>
<dbReference type="CDD" id="cd06532">
    <property type="entry name" value="Glyco_transf_25"/>
    <property type="match status" value="1"/>
</dbReference>
<sequence>MIKVFIVSLNDSPRRTSISQLCEKYGVEFEFVDAVNGRKLDDKYINKINSYEWTKLKYKRKLGPAEIGCTLSHLSIYKKNINSWFIVLEDDVDFDERFVKLINTDITGLRTDALYLLGGQEGLESFKNVIFSRFGGIKVNTDIVFLKTICSERFLFRTCCYMIHHSLAKRIVDFNQNKLTLADDWFNLSKFNIINNIYYIDLVAHPSDLSTSLIHSDRLKLIKTRQKIYRTFMKRIVLKFRSILRFF</sequence>
<dbReference type="EMBL" id="KJ755564">
    <property type="protein sequence ID" value="AIG62599.1"/>
    <property type="molecule type" value="Genomic_DNA"/>
</dbReference>
<reference evidence="3" key="1">
    <citation type="journal article" date="2014" name="DNA Res.">
        <title>A complete view of the genetic diversity of the Escherichia coli O-antigen biosynthesis gene cluster.</title>
        <authorList>
            <person name="Iguchi A."/>
            <person name="Iyoda S."/>
            <person name="Kikuchi T."/>
            <person name="Ogura Y."/>
            <person name="Katsura K."/>
            <person name="Ohnishi M."/>
            <person name="Hayashi T."/>
            <person name="Thomson N.R."/>
        </authorList>
    </citation>
    <scope>NUCLEOTIDE SEQUENCE</scope>
    <source>
        <strain evidence="3">E40</strain>
    </source>
</reference>
<keyword evidence="3" id="KW-0808">Transferase</keyword>
<dbReference type="InterPro" id="IPR002654">
    <property type="entry name" value="Glyco_trans_25"/>
</dbReference>
<dbReference type="AlphaFoldDB" id="A0A0A8J3G8"/>
<proteinExistence type="predicted"/>
<dbReference type="Pfam" id="PF01755">
    <property type="entry name" value="Glyco_transf_25"/>
    <property type="match status" value="1"/>
</dbReference>
<organism evidence="3">
    <name type="scientific">Escherichia coli</name>
    <dbReference type="NCBI Taxonomy" id="562"/>
    <lineage>
        <taxon>Bacteria</taxon>
        <taxon>Pseudomonadati</taxon>
        <taxon>Pseudomonadota</taxon>
        <taxon>Gammaproteobacteria</taxon>
        <taxon>Enterobacterales</taxon>
        <taxon>Enterobacteriaceae</taxon>
        <taxon>Escherichia</taxon>
    </lineage>
</organism>
<dbReference type="EMBL" id="AB811611">
    <property type="protein sequence ID" value="BAQ00796.1"/>
    <property type="molecule type" value="Genomic_DNA"/>
</dbReference>
<name>A0A0A8J3G8_ECOLX</name>
<evidence type="ECO:0000259" key="1">
    <source>
        <dbReference type="Pfam" id="PF01755"/>
    </source>
</evidence>
<evidence type="ECO:0000313" key="2">
    <source>
        <dbReference type="EMBL" id="AIG62599.1"/>
    </source>
</evidence>
<evidence type="ECO:0000313" key="3">
    <source>
        <dbReference type="EMBL" id="BAQ00796.1"/>
    </source>
</evidence>
<accession>A0A0A8J3G8</accession>
<protein>
    <submittedName>
        <fullName evidence="2">Glycosyltransferase family 25 (LPS biosynthesis protein)</fullName>
    </submittedName>
    <submittedName>
        <fullName evidence="3">Putative glycosyltransferase</fullName>
    </submittedName>
</protein>